<dbReference type="InterPro" id="IPR021410">
    <property type="entry name" value="FAF"/>
</dbReference>
<feature type="compositionally biased region" description="Basic residues" evidence="1">
    <location>
        <begin position="14"/>
        <end position="24"/>
    </location>
</feature>
<feature type="region of interest" description="Disordered" evidence="1">
    <location>
        <begin position="183"/>
        <end position="261"/>
    </location>
</feature>
<evidence type="ECO:0000313" key="2">
    <source>
        <dbReference type="EMBL" id="JAT50979.1"/>
    </source>
</evidence>
<feature type="compositionally biased region" description="Acidic residues" evidence="1">
    <location>
        <begin position="204"/>
        <end position="217"/>
    </location>
</feature>
<sequence length="261" mass="27535">LLSPINTSSSPIFPHHHCHKSPHHQNKEEEGVPLPPPHLVGGYSTCSSDLSPASPFLPPASHLPSPMSPAVCETPLPSTAFLLDGLGLGGDGGRARCGDVALSAGGGVGGYSPEAWLAQQEAAIQREAAEKKDGQFDIWASIQSSKQAAAPASPPYVHPLVRRSASSLSQKSLEICTESLGSETGSDGVLFSGDLGDSLPWKPEEEEAEEEEEEEFPVEMQTQEEGVELPHQLAETTPPPAPERKKELAAVNYHCSNGRGG</sequence>
<gene>
    <name evidence="2" type="primary">At5g22090_1</name>
    <name evidence="2" type="ORF">g.50802</name>
</gene>
<dbReference type="PANTHER" id="PTHR33155:SF3">
    <property type="entry name" value="PROTEIN FAF-LIKE, CHLOROPLASTIC"/>
    <property type="match status" value="1"/>
</dbReference>
<proteinExistence type="predicted"/>
<feature type="non-terminal residue" evidence="2">
    <location>
        <position position="1"/>
    </location>
</feature>
<feature type="region of interest" description="Disordered" evidence="1">
    <location>
        <begin position="1"/>
        <end position="32"/>
    </location>
</feature>
<dbReference type="EMBL" id="GDJX01016957">
    <property type="protein sequence ID" value="JAT50979.1"/>
    <property type="molecule type" value="Transcribed_RNA"/>
</dbReference>
<feature type="compositionally biased region" description="Polar residues" evidence="1">
    <location>
        <begin position="1"/>
        <end position="11"/>
    </location>
</feature>
<evidence type="ECO:0000256" key="1">
    <source>
        <dbReference type="SAM" id="MobiDB-lite"/>
    </source>
</evidence>
<dbReference type="PANTHER" id="PTHR33155">
    <property type="entry name" value="FANTASTIC FOUR-LIKE PROTEIN (DUF3049)"/>
    <property type="match status" value="1"/>
</dbReference>
<dbReference type="AlphaFoldDB" id="A0A1D1Y8L7"/>
<name>A0A1D1Y8L7_9ARAE</name>
<accession>A0A1D1Y8L7</accession>
<feature type="non-terminal residue" evidence="2">
    <location>
        <position position="261"/>
    </location>
</feature>
<protein>
    <submittedName>
        <fullName evidence="2">Protein FAF-like, chloroplastic</fullName>
    </submittedName>
</protein>
<reference evidence="2" key="1">
    <citation type="submission" date="2015-07" db="EMBL/GenBank/DDBJ databases">
        <title>Transcriptome Assembly of Anthurium amnicola.</title>
        <authorList>
            <person name="Suzuki J."/>
        </authorList>
    </citation>
    <scope>NUCLEOTIDE SEQUENCE</scope>
</reference>
<organism evidence="2">
    <name type="scientific">Anthurium amnicola</name>
    <dbReference type="NCBI Taxonomy" id="1678845"/>
    <lineage>
        <taxon>Eukaryota</taxon>
        <taxon>Viridiplantae</taxon>
        <taxon>Streptophyta</taxon>
        <taxon>Embryophyta</taxon>
        <taxon>Tracheophyta</taxon>
        <taxon>Spermatophyta</taxon>
        <taxon>Magnoliopsida</taxon>
        <taxon>Liliopsida</taxon>
        <taxon>Araceae</taxon>
        <taxon>Pothoideae</taxon>
        <taxon>Potheae</taxon>
        <taxon>Anthurium</taxon>
    </lineage>
</organism>